<gene>
    <name evidence="1" type="ORF">GR156_03855</name>
</gene>
<reference evidence="1 2" key="1">
    <citation type="submission" date="2019-12" db="EMBL/GenBank/DDBJ databases">
        <title>Shinella granuli gen. nov., sp. nov., and proposal of the reclassification of Zoogloea ramigera ATCC 19623 as Shinella zoogloeoides sp. nov.</title>
        <authorList>
            <person name="Gao J."/>
        </authorList>
    </citation>
    <scope>NUCLEOTIDE SEQUENCE [LARGE SCALE GENOMIC DNA]</scope>
    <source>
        <strain evidence="1 2">DSM 287</strain>
    </source>
</reference>
<evidence type="ECO:0000313" key="2">
    <source>
        <dbReference type="Proteomes" id="UP000440304"/>
    </source>
</evidence>
<dbReference type="AlphaFoldDB" id="A0A6N8TA17"/>
<dbReference type="EMBL" id="WUML01000002">
    <property type="protein sequence ID" value="MXN99420.1"/>
    <property type="molecule type" value="Genomic_DNA"/>
</dbReference>
<organism evidence="1 2">
    <name type="scientific">Shinella zoogloeoides</name>
    <name type="common">Crabtreella saccharophila</name>
    <dbReference type="NCBI Taxonomy" id="352475"/>
    <lineage>
        <taxon>Bacteria</taxon>
        <taxon>Pseudomonadati</taxon>
        <taxon>Pseudomonadota</taxon>
        <taxon>Alphaproteobacteria</taxon>
        <taxon>Hyphomicrobiales</taxon>
        <taxon>Rhizobiaceae</taxon>
        <taxon>Shinella</taxon>
    </lineage>
</organism>
<name>A0A6N8TA17_SHIZO</name>
<protein>
    <submittedName>
        <fullName evidence="1">Uncharacterized protein</fullName>
    </submittedName>
</protein>
<sequence>MADQWKPFTCTYRLNGRGIGLTVYAFSMDEVSARLRAIGMTARINVGPHPKSGQFRSYACCYEFQGRWSEFRLDATSRDDAAARFRAIGMTGVVEGEQVREIDAGIVGEGLGRALIAAKAMLGGRGQ</sequence>
<accession>A0A6N8TA17</accession>
<dbReference type="RefSeq" id="WP_160784829.1">
    <property type="nucleotide sequence ID" value="NZ_CP086610.1"/>
</dbReference>
<dbReference type="Proteomes" id="UP000440304">
    <property type="component" value="Unassembled WGS sequence"/>
</dbReference>
<dbReference type="OrthoDB" id="9983776at2"/>
<proteinExistence type="predicted"/>
<evidence type="ECO:0000313" key="1">
    <source>
        <dbReference type="EMBL" id="MXN99420.1"/>
    </source>
</evidence>
<comment type="caution">
    <text evidence="1">The sequence shown here is derived from an EMBL/GenBank/DDBJ whole genome shotgun (WGS) entry which is preliminary data.</text>
</comment>